<protein>
    <recommendedName>
        <fullName evidence="3">DUF2281 domain-containing protein</fullName>
    </recommendedName>
</protein>
<evidence type="ECO:0000313" key="2">
    <source>
        <dbReference type="Proteomes" id="UP000249081"/>
    </source>
</evidence>
<dbReference type="EMBL" id="QBMN01000004">
    <property type="protein sequence ID" value="PZO45568.1"/>
    <property type="molecule type" value="Genomic_DNA"/>
</dbReference>
<evidence type="ECO:0008006" key="3">
    <source>
        <dbReference type="Google" id="ProtNLM"/>
    </source>
</evidence>
<reference evidence="2" key="1">
    <citation type="submission" date="2018-04" db="EMBL/GenBank/DDBJ databases">
        <authorList>
            <person name="Cornet L."/>
        </authorList>
    </citation>
    <scope>NUCLEOTIDE SEQUENCE [LARGE SCALE GENOMIC DNA]</scope>
</reference>
<accession>A0A2W4YRU5</accession>
<gene>
    <name evidence="1" type="ORF">DCF17_01170</name>
</gene>
<evidence type="ECO:0000313" key="1">
    <source>
        <dbReference type="EMBL" id="PZO45568.1"/>
    </source>
</evidence>
<proteinExistence type="predicted"/>
<sequence>MQSVVNEIQNLSPQAQQELTNLVATFVKHQQHNPNHRLKQSLAGALQESRETYTILGLQQETVDDWANRVSG</sequence>
<comment type="caution">
    <text evidence="1">The sequence shown here is derived from an EMBL/GenBank/DDBJ whole genome shotgun (WGS) entry which is preliminary data.</text>
</comment>
<organism evidence="1 2">
    <name type="scientific">Shackletoniella antarctica</name>
    <dbReference type="NCBI Taxonomy" id="268115"/>
    <lineage>
        <taxon>Bacteria</taxon>
        <taxon>Bacillati</taxon>
        <taxon>Cyanobacteriota</taxon>
        <taxon>Cyanophyceae</taxon>
        <taxon>Oculatellales</taxon>
        <taxon>Oculatellaceae</taxon>
        <taxon>Shackletoniella</taxon>
    </lineage>
</organism>
<reference evidence="1 2" key="2">
    <citation type="submission" date="2018-06" db="EMBL/GenBank/DDBJ databases">
        <title>Metagenomic assembly of (sub)arctic Cyanobacteria and their associated microbiome from non-axenic cultures.</title>
        <authorList>
            <person name="Baurain D."/>
        </authorList>
    </citation>
    <scope>NUCLEOTIDE SEQUENCE [LARGE SCALE GENOMIC DNA]</scope>
    <source>
        <strain evidence="1">ULC041bin1</strain>
    </source>
</reference>
<dbReference type="AlphaFoldDB" id="A0A2W4YRU5"/>
<dbReference type="Proteomes" id="UP000249081">
    <property type="component" value="Unassembled WGS sequence"/>
</dbReference>
<name>A0A2W4YRU5_9CYAN</name>